<sequence length="156" mass="18040">MEFITKGETIDCIRIIKDKDSGKETQINVASFNAGVDRVPPHVAAELFIEEVKELVLWLEDRKKLQSKLEMQSIEHTILESLPLLLWQSTQALKDVDQLDLMLFRSISERLEELSEALDNTERFTAPHKTGSTQMQNSEEQKERLDTIKKDIEKNE</sequence>
<protein>
    <submittedName>
        <fullName evidence="2">Uncharacterized protein</fullName>
    </submittedName>
</protein>
<gene>
    <name evidence="2" type="ORF">IOQ59_12105</name>
</gene>
<feature type="compositionally biased region" description="Basic and acidic residues" evidence="1">
    <location>
        <begin position="139"/>
        <end position="156"/>
    </location>
</feature>
<keyword evidence="3" id="KW-1185">Reference proteome</keyword>
<evidence type="ECO:0000256" key="1">
    <source>
        <dbReference type="SAM" id="MobiDB-lite"/>
    </source>
</evidence>
<dbReference type="RefSeq" id="WP_193953634.1">
    <property type="nucleotide sequence ID" value="NZ_JADEYS010000011.1"/>
</dbReference>
<accession>A0A8J7FDE4</accession>
<evidence type="ECO:0000313" key="2">
    <source>
        <dbReference type="EMBL" id="MBE9398002.1"/>
    </source>
</evidence>
<dbReference type="Proteomes" id="UP000640333">
    <property type="component" value="Unassembled WGS sequence"/>
</dbReference>
<dbReference type="EMBL" id="JADEYS010000011">
    <property type="protein sequence ID" value="MBE9398002.1"/>
    <property type="molecule type" value="Genomic_DNA"/>
</dbReference>
<comment type="caution">
    <text evidence="2">The sequence shown here is derived from an EMBL/GenBank/DDBJ whole genome shotgun (WGS) entry which is preliminary data.</text>
</comment>
<reference evidence="2" key="1">
    <citation type="submission" date="2020-10" db="EMBL/GenBank/DDBJ databases">
        <title>Bacterium isolated from coastal waters sediment.</title>
        <authorList>
            <person name="Chen R.-J."/>
            <person name="Lu D.-C."/>
            <person name="Zhu K.-L."/>
            <person name="Du Z.-J."/>
        </authorList>
    </citation>
    <scope>NUCLEOTIDE SEQUENCE</scope>
    <source>
        <strain evidence="2">N1Y112</strain>
    </source>
</reference>
<proteinExistence type="predicted"/>
<feature type="region of interest" description="Disordered" evidence="1">
    <location>
        <begin position="126"/>
        <end position="156"/>
    </location>
</feature>
<organism evidence="2 3">
    <name type="scientific">Pontibacterium sinense</name>
    <dbReference type="NCBI Taxonomy" id="2781979"/>
    <lineage>
        <taxon>Bacteria</taxon>
        <taxon>Pseudomonadati</taxon>
        <taxon>Pseudomonadota</taxon>
        <taxon>Gammaproteobacteria</taxon>
        <taxon>Oceanospirillales</taxon>
        <taxon>Oceanospirillaceae</taxon>
        <taxon>Pontibacterium</taxon>
    </lineage>
</organism>
<evidence type="ECO:0000313" key="3">
    <source>
        <dbReference type="Proteomes" id="UP000640333"/>
    </source>
</evidence>
<dbReference type="AlphaFoldDB" id="A0A8J7FDE4"/>
<name>A0A8J7FDE4_9GAMM</name>